<evidence type="ECO:0000256" key="13">
    <source>
        <dbReference type="ARBA" id="ARBA00023012"/>
    </source>
</evidence>
<evidence type="ECO:0000256" key="7">
    <source>
        <dbReference type="ARBA" id="ARBA00022553"/>
    </source>
</evidence>
<feature type="domain" description="HPt" evidence="21">
    <location>
        <begin position="801"/>
        <end position="898"/>
    </location>
</feature>
<dbReference type="InterPro" id="IPR003594">
    <property type="entry name" value="HATPase_dom"/>
</dbReference>
<dbReference type="EMBL" id="FRBC01000003">
    <property type="protein sequence ID" value="SHK37948.1"/>
    <property type="molecule type" value="Genomic_DNA"/>
</dbReference>
<name>A0A1M6S036_SELRU</name>
<keyword evidence="11" id="KW-0547">Nucleotide-binding</keyword>
<evidence type="ECO:0000256" key="16">
    <source>
        <dbReference type="PROSITE-ProRule" id="PRU00110"/>
    </source>
</evidence>
<evidence type="ECO:0000259" key="21">
    <source>
        <dbReference type="PROSITE" id="PS50894"/>
    </source>
</evidence>
<comment type="subcellular location">
    <subcellularLocation>
        <location evidence="2">Cell inner membrane</location>
        <topology evidence="2">Multi-pass membrane protein</topology>
    </subcellularLocation>
</comment>
<keyword evidence="9 18" id="KW-0812">Transmembrane</keyword>
<dbReference type="GO" id="GO:0000155">
    <property type="term" value="F:phosphorelay sensor kinase activity"/>
    <property type="evidence" value="ECO:0007669"/>
    <property type="project" value="InterPro"/>
</dbReference>
<evidence type="ECO:0000256" key="18">
    <source>
        <dbReference type="SAM" id="Phobius"/>
    </source>
</evidence>
<evidence type="ECO:0000256" key="2">
    <source>
        <dbReference type="ARBA" id="ARBA00004429"/>
    </source>
</evidence>
<dbReference type="InterPro" id="IPR001789">
    <property type="entry name" value="Sig_transdc_resp-reg_receiver"/>
</dbReference>
<evidence type="ECO:0000259" key="19">
    <source>
        <dbReference type="PROSITE" id="PS50109"/>
    </source>
</evidence>
<dbReference type="PROSITE" id="PS50109">
    <property type="entry name" value="HIS_KIN"/>
    <property type="match status" value="1"/>
</dbReference>
<dbReference type="InterPro" id="IPR008207">
    <property type="entry name" value="Sig_transdc_His_kin_Hpt_dom"/>
</dbReference>
<dbReference type="SMART" id="SM00448">
    <property type="entry name" value="REC"/>
    <property type="match status" value="1"/>
</dbReference>
<keyword evidence="13" id="KW-0902">Two-component regulatory system</keyword>
<keyword evidence="5" id="KW-1003">Cell membrane</keyword>
<evidence type="ECO:0000256" key="10">
    <source>
        <dbReference type="ARBA" id="ARBA00022777"/>
    </source>
</evidence>
<dbReference type="Pfam" id="PF02518">
    <property type="entry name" value="HATPase_c"/>
    <property type="match status" value="1"/>
</dbReference>
<dbReference type="SMART" id="SM00387">
    <property type="entry name" value="HATPase_c"/>
    <property type="match status" value="1"/>
</dbReference>
<dbReference type="Gene3D" id="1.20.120.160">
    <property type="entry name" value="HPT domain"/>
    <property type="match status" value="1"/>
</dbReference>
<comment type="catalytic activity">
    <reaction evidence="1">
        <text>ATP + protein L-histidine = ADP + protein N-phospho-L-histidine.</text>
        <dbReference type="EC" id="2.7.13.3"/>
    </reaction>
</comment>
<evidence type="ECO:0000256" key="1">
    <source>
        <dbReference type="ARBA" id="ARBA00000085"/>
    </source>
</evidence>
<evidence type="ECO:0000313" key="22">
    <source>
        <dbReference type="EMBL" id="SHK37948.1"/>
    </source>
</evidence>
<evidence type="ECO:0000256" key="6">
    <source>
        <dbReference type="ARBA" id="ARBA00022519"/>
    </source>
</evidence>
<evidence type="ECO:0000256" key="3">
    <source>
        <dbReference type="ARBA" id="ARBA00006402"/>
    </source>
</evidence>
<dbReference type="InterPro" id="IPR036890">
    <property type="entry name" value="HATPase_C_sf"/>
</dbReference>
<dbReference type="GO" id="GO:0009927">
    <property type="term" value="F:histidine phosphotransfer kinase activity"/>
    <property type="evidence" value="ECO:0007669"/>
    <property type="project" value="TreeGrafter"/>
</dbReference>
<evidence type="ECO:0000256" key="5">
    <source>
        <dbReference type="ARBA" id="ARBA00022475"/>
    </source>
</evidence>
<dbReference type="CDD" id="cd17546">
    <property type="entry name" value="REC_hyHK_CKI1_RcsC-like"/>
    <property type="match status" value="1"/>
</dbReference>
<dbReference type="PROSITE" id="PS50894">
    <property type="entry name" value="HPT"/>
    <property type="match status" value="1"/>
</dbReference>
<evidence type="ECO:0000256" key="17">
    <source>
        <dbReference type="PROSITE-ProRule" id="PRU00169"/>
    </source>
</evidence>
<dbReference type="Pfam" id="PF02743">
    <property type="entry name" value="dCache_1"/>
    <property type="match status" value="1"/>
</dbReference>
<evidence type="ECO:0000256" key="14">
    <source>
        <dbReference type="ARBA" id="ARBA00023136"/>
    </source>
</evidence>
<organism evidence="22 23">
    <name type="scientific">Selenomonas ruminantium</name>
    <dbReference type="NCBI Taxonomy" id="971"/>
    <lineage>
        <taxon>Bacteria</taxon>
        <taxon>Bacillati</taxon>
        <taxon>Bacillota</taxon>
        <taxon>Negativicutes</taxon>
        <taxon>Selenomonadales</taxon>
        <taxon>Selenomonadaceae</taxon>
        <taxon>Selenomonas</taxon>
    </lineage>
</organism>
<dbReference type="InterPro" id="IPR036641">
    <property type="entry name" value="HPT_dom_sf"/>
</dbReference>
<evidence type="ECO:0000256" key="9">
    <source>
        <dbReference type="ARBA" id="ARBA00022692"/>
    </source>
</evidence>
<evidence type="ECO:0000256" key="12">
    <source>
        <dbReference type="ARBA" id="ARBA00022989"/>
    </source>
</evidence>
<dbReference type="SUPFAM" id="SSF52172">
    <property type="entry name" value="CheY-like"/>
    <property type="match status" value="1"/>
</dbReference>
<dbReference type="Proteomes" id="UP000184263">
    <property type="component" value="Unassembled WGS sequence"/>
</dbReference>
<dbReference type="Pfam" id="PF01627">
    <property type="entry name" value="Hpt"/>
    <property type="match status" value="1"/>
</dbReference>
<gene>
    <name evidence="22" type="ORF">SAMN05216582_10335</name>
</gene>
<keyword evidence="10 22" id="KW-0418">Kinase</keyword>
<dbReference type="GO" id="GO:0005886">
    <property type="term" value="C:plasma membrane"/>
    <property type="evidence" value="ECO:0007669"/>
    <property type="project" value="UniProtKB-SubCell"/>
</dbReference>
<reference evidence="22 23" key="1">
    <citation type="submission" date="2016-11" db="EMBL/GenBank/DDBJ databases">
        <authorList>
            <person name="Jaros S."/>
            <person name="Januszkiewicz K."/>
            <person name="Wedrychowicz H."/>
        </authorList>
    </citation>
    <scope>NUCLEOTIDE SEQUENCE [LARGE SCALE GENOMIC DNA]</scope>
    <source>
        <strain evidence="22 23">HD4</strain>
    </source>
</reference>
<dbReference type="SUPFAM" id="SSF47384">
    <property type="entry name" value="Homodimeric domain of signal transducing histidine kinase"/>
    <property type="match status" value="1"/>
</dbReference>
<dbReference type="SMART" id="SM00388">
    <property type="entry name" value="HisKA"/>
    <property type="match status" value="1"/>
</dbReference>
<dbReference type="PANTHER" id="PTHR43047:SF72">
    <property type="entry name" value="OSMOSENSING HISTIDINE PROTEIN KINASE SLN1"/>
    <property type="match status" value="1"/>
</dbReference>
<dbReference type="Gene3D" id="3.30.450.20">
    <property type="entry name" value="PAS domain"/>
    <property type="match status" value="2"/>
</dbReference>
<dbReference type="Gene3D" id="3.30.565.10">
    <property type="entry name" value="Histidine kinase-like ATPase, C-terminal domain"/>
    <property type="match status" value="1"/>
</dbReference>
<dbReference type="Gene3D" id="3.40.50.2300">
    <property type="match status" value="1"/>
</dbReference>
<dbReference type="InterPro" id="IPR011006">
    <property type="entry name" value="CheY-like_superfamily"/>
</dbReference>
<keyword evidence="8" id="KW-0808">Transferase</keyword>
<feature type="modified residue" description="Phosphohistidine" evidence="16">
    <location>
        <position position="840"/>
    </location>
</feature>
<evidence type="ECO:0000256" key="11">
    <source>
        <dbReference type="ARBA" id="ARBA00022840"/>
    </source>
</evidence>
<dbReference type="PANTHER" id="PTHR43047">
    <property type="entry name" value="TWO-COMPONENT HISTIDINE PROTEIN KINASE"/>
    <property type="match status" value="1"/>
</dbReference>
<dbReference type="InterPro" id="IPR029151">
    <property type="entry name" value="Sensor-like_sf"/>
</dbReference>
<dbReference type="SUPFAM" id="SSF47226">
    <property type="entry name" value="Histidine-containing phosphotransfer domain, HPT domain"/>
    <property type="match status" value="1"/>
</dbReference>
<dbReference type="CDD" id="cd16922">
    <property type="entry name" value="HATPase_EvgS-ArcB-TorS-like"/>
    <property type="match status" value="1"/>
</dbReference>
<keyword evidence="6" id="KW-0997">Cell inner membrane</keyword>
<accession>A0A1M6S036</accession>
<proteinExistence type="inferred from homology"/>
<dbReference type="CDD" id="cd00082">
    <property type="entry name" value="HisKA"/>
    <property type="match status" value="1"/>
</dbReference>
<feature type="transmembrane region" description="Helical" evidence="18">
    <location>
        <begin position="70"/>
        <end position="91"/>
    </location>
</feature>
<evidence type="ECO:0000259" key="20">
    <source>
        <dbReference type="PROSITE" id="PS50110"/>
    </source>
</evidence>
<feature type="domain" description="Response regulatory" evidence="20">
    <location>
        <begin position="642"/>
        <end position="760"/>
    </location>
</feature>
<feature type="modified residue" description="4-aspartylphosphate" evidence="17">
    <location>
        <position position="691"/>
    </location>
</feature>
<evidence type="ECO:0000256" key="8">
    <source>
        <dbReference type="ARBA" id="ARBA00022679"/>
    </source>
</evidence>
<keyword evidence="11" id="KW-0067">ATP-binding</keyword>
<keyword evidence="7 17" id="KW-0597">Phosphoprotein</keyword>
<dbReference type="InterPro" id="IPR004358">
    <property type="entry name" value="Sig_transdc_His_kin-like_C"/>
</dbReference>
<feature type="transmembrane region" description="Helical" evidence="18">
    <location>
        <begin position="342"/>
        <end position="362"/>
    </location>
</feature>
<protein>
    <recommendedName>
        <fullName evidence="15">Circadian input-output histidine kinase CikA</fullName>
        <ecNumber evidence="4">2.7.13.3</ecNumber>
    </recommendedName>
</protein>
<evidence type="ECO:0000256" key="4">
    <source>
        <dbReference type="ARBA" id="ARBA00012438"/>
    </source>
</evidence>
<dbReference type="Pfam" id="PF00512">
    <property type="entry name" value="HisKA"/>
    <property type="match status" value="1"/>
</dbReference>
<dbReference type="EC" id="2.7.13.3" evidence="4"/>
<dbReference type="FunFam" id="3.30.565.10:FF:000010">
    <property type="entry name" value="Sensor histidine kinase RcsC"/>
    <property type="match status" value="1"/>
</dbReference>
<dbReference type="PROSITE" id="PS50110">
    <property type="entry name" value="RESPONSE_REGULATORY"/>
    <property type="match status" value="1"/>
</dbReference>
<dbReference type="SUPFAM" id="SSF55874">
    <property type="entry name" value="ATPase domain of HSP90 chaperone/DNA topoisomerase II/histidine kinase"/>
    <property type="match status" value="1"/>
</dbReference>
<dbReference type="PRINTS" id="PR00344">
    <property type="entry name" value="BCTRLSENSOR"/>
</dbReference>
<dbReference type="InterPro" id="IPR033479">
    <property type="entry name" value="dCache_1"/>
</dbReference>
<feature type="domain" description="Histidine kinase" evidence="19">
    <location>
        <begin position="388"/>
        <end position="609"/>
    </location>
</feature>
<comment type="similarity">
    <text evidence="3">In the N-terminal section; belongs to the phytochrome family.</text>
</comment>
<dbReference type="AlphaFoldDB" id="A0A1M6S036"/>
<sequence>MVQLSGCVIVFFSRNRAVCCRILSGNKESGAYFHLTKKTPMVSLGGGSIVFVRLKQLLENKEYRTATLKNMLISVVIILFFVGIILSYYTMLYNEKRTNIIKHEQMSAWSTADQVRDYLAVSMNAIQLTAYTMDKMLAKNRSPEEFRKYLAKQTIAVTSTVLENTTGLYAYVDSYGMFTADMDTSFNPQERPWYVTAMKAGGNVGLVAGYEDAFTNKRVISIVKLLADGKSVVAMDITLERMEKMLAEVAQAEGGSDYVVILDDENTVIAHSDPDEVGKKYDASGGSSFWDAIAAAEEKAQQDFFEINYKGNNYIVYTAPIINDWRSWSIQETTSVFAPLKMLLAATIVVVLVMVLVLGYIMEKSNRQLQDKLNAVAASKAKSSFLSNMSHEIRTPINAILGMNEMILRECDSKNILTYAANVETAGTTLLSLVNDILDFSKIEAGKMEIIPVEYDLSSLLNDLVNMVGGRAEAKGLSMVVDFNPGIPAKLFGDGIRLKQVITNLLTNAVKYTERGIVTFHVDFVQTEPGEILLKVAVEDTGIGIKEEDLPKLFAQFERIEEARNSHIEGTGLGMSITQRLLAMMDSYLEVSSTYGKGSVFRFAVRQGVVKDTPLGDYKQGGKAALAAHKKYHEKFIAPDAMLLVVDDMPLNLDVFSSLLKRTQVQVDTADNGDKGIAATKTKKYDVIFLDHMMPGKNGIETLKEIRADADNPNQKGKIICLTANAVSGAREEYMAAGFDDYLTKPIKPDHLEEMLMHLLPTEKVKVVAEADPKENSEELPAFLREIPEIDPAVGLQNCGSLETYRSTLKTYGNSVGGYATEIEALQQAGDIENATIRIHALKSTSRIIGAQELSVLAQRLEDAGKAGDKQVLQADLDGFLARCRALGDKISLLLAEPQPVRASRPLIAVDELREAYRQIQTALEDGDLQRVDEVTGSLGDYQIPKEEQARVAAICEAVAQFDYDKLPDIIPQGKGDA</sequence>
<dbReference type="InterPro" id="IPR003661">
    <property type="entry name" value="HisK_dim/P_dom"/>
</dbReference>
<dbReference type="Gene3D" id="1.10.287.130">
    <property type="match status" value="1"/>
</dbReference>
<dbReference type="SUPFAM" id="SSF103190">
    <property type="entry name" value="Sensory domain-like"/>
    <property type="match status" value="2"/>
</dbReference>
<evidence type="ECO:0000256" key="15">
    <source>
        <dbReference type="ARBA" id="ARBA00074306"/>
    </source>
</evidence>
<evidence type="ECO:0000313" key="23">
    <source>
        <dbReference type="Proteomes" id="UP000184263"/>
    </source>
</evidence>
<dbReference type="InterPro" id="IPR005467">
    <property type="entry name" value="His_kinase_dom"/>
</dbReference>
<dbReference type="CDD" id="cd12912">
    <property type="entry name" value="PDC2_MCP_like"/>
    <property type="match status" value="1"/>
</dbReference>
<keyword evidence="14 18" id="KW-0472">Membrane</keyword>
<dbReference type="InterPro" id="IPR036097">
    <property type="entry name" value="HisK_dim/P_sf"/>
</dbReference>
<keyword evidence="12 18" id="KW-1133">Transmembrane helix</keyword>
<dbReference type="Pfam" id="PF00072">
    <property type="entry name" value="Response_reg"/>
    <property type="match status" value="1"/>
</dbReference>